<dbReference type="Proteomes" id="UP000694865">
    <property type="component" value="Unplaced"/>
</dbReference>
<reference evidence="2" key="1">
    <citation type="submission" date="2025-08" db="UniProtKB">
        <authorList>
            <consortium name="RefSeq"/>
        </authorList>
    </citation>
    <scope>IDENTIFICATION</scope>
    <source>
        <tissue evidence="2">Testes</tissue>
    </source>
</reference>
<dbReference type="InterPro" id="IPR027417">
    <property type="entry name" value="P-loop_NTPase"/>
</dbReference>
<gene>
    <name evidence="2" type="primary">LOC102809916</name>
</gene>
<evidence type="ECO:0000313" key="1">
    <source>
        <dbReference type="Proteomes" id="UP000694865"/>
    </source>
</evidence>
<dbReference type="GeneID" id="102809916"/>
<accession>A0ABM0MFD0</accession>
<dbReference type="RefSeq" id="XP_006818721.1">
    <property type="nucleotide sequence ID" value="XM_006818658.1"/>
</dbReference>
<keyword evidence="1" id="KW-1185">Reference proteome</keyword>
<organism evidence="1 2">
    <name type="scientific">Saccoglossus kowalevskii</name>
    <name type="common">Acorn worm</name>
    <dbReference type="NCBI Taxonomy" id="10224"/>
    <lineage>
        <taxon>Eukaryota</taxon>
        <taxon>Metazoa</taxon>
        <taxon>Hemichordata</taxon>
        <taxon>Enteropneusta</taxon>
        <taxon>Harrimaniidae</taxon>
        <taxon>Saccoglossus</taxon>
    </lineage>
</organism>
<proteinExistence type="predicted"/>
<sequence>MGTLKSITTSREEYQSMKSTTKVPRNVNVLILAGYRTGSTILSELFMRNPDAYYIFEPGFLLELDNCSHEFSTFTRSAELTRFLNVLYTCDFENETSQCYFDAAEVMRGTIRFNVRWTIKMRLGLNYANISKMNLTEYCLQHPITAVKTIRVEKISQVVPLMRDPKIDLKVIDLVRDPRGKASSVLTIKDELSEKMLLRSIEHYCSLGMENIAIGKSMDEWLRHNYIAVRYEDFANKPIEVTQKLYTTLGLELPPDLIPWLTINTSHDGHGNAYSTTRDSKVTAHAWRRNLSIRTIQRIENIQACRVFMNYTGYGLVDGRHNLLNDSSISFLESRPEWFL</sequence>
<name>A0ABM0MFD0_SACKO</name>
<dbReference type="PANTHER" id="PTHR10704">
    <property type="entry name" value="CARBOHYDRATE SULFOTRANSFERASE"/>
    <property type="match status" value="1"/>
</dbReference>
<dbReference type="Pfam" id="PF13469">
    <property type="entry name" value="Sulfotransfer_3"/>
    <property type="match status" value="1"/>
</dbReference>
<dbReference type="InterPro" id="IPR051135">
    <property type="entry name" value="Gal/GlcNAc/GalNAc_ST"/>
</dbReference>
<dbReference type="PANTHER" id="PTHR10704:SF44">
    <property type="entry name" value="LD35051P-RELATED"/>
    <property type="match status" value="1"/>
</dbReference>
<protein>
    <submittedName>
        <fullName evidence="2">Carbohydrate sulfotransferase 1-like</fullName>
    </submittedName>
</protein>
<dbReference type="SUPFAM" id="SSF52540">
    <property type="entry name" value="P-loop containing nucleoside triphosphate hydrolases"/>
    <property type="match status" value="1"/>
</dbReference>
<dbReference type="Gene3D" id="3.40.50.300">
    <property type="entry name" value="P-loop containing nucleotide triphosphate hydrolases"/>
    <property type="match status" value="1"/>
</dbReference>
<evidence type="ECO:0000313" key="2">
    <source>
        <dbReference type="RefSeq" id="XP_006818721.1"/>
    </source>
</evidence>